<evidence type="ECO:0000313" key="3">
    <source>
        <dbReference type="Ensembl" id="ENSGAGP00000018619.1"/>
    </source>
</evidence>
<reference evidence="4" key="1">
    <citation type="journal article" date="2017" name="PLoS ONE">
        <title>The Agassiz's desert tortoise genome provides a resource for the conservation of a threatened species.</title>
        <authorList>
            <person name="Tollis M."/>
            <person name="DeNardo D.F."/>
            <person name="Cornelius J.A."/>
            <person name="Dolby G.A."/>
            <person name="Edwards T."/>
            <person name="Henen B.T."/>
            <person name="Karl A.E."/>
            <person name="Murphy R.W."/>
            <person name="Kusumi K."/>
        </authorList>
    </citation>
    <scope>NUCLEOTIDE SEQUENCE [LARGE SCALE GENOMIC DNA]</scope>
</reference>
<dbReference type="PANTHER" id="PTHR47595:SF1">
    <property type="entry name" value="MYB_SANT-LIKE DNA-BINDING DOMAIN-CONTAINING PROTEIN"/>
    <property type="match status" value="1"/>
</dbReference>
<evidence type="ECO:0000313" key="4">
    <source>
        <dbReference type="Proteomes" id="UP000291020"/>
    </source>
</evidence>
<dbReference type="Ensembl" id="ENSGAGT00000021227.1">
    <property type="protein sequence ID" value="ENSGAGP00000018619.1"/>
    <property type="gene ID" value="ENSGAGG00000013777.1"/>
</dbReference>
<reference evidence="3" key="3">
    <citation type="submission" date="2025-09" db="UniProtKB">
        <authorList>
            <consortium name="Ensembl"/>
        </authorList>
    </citation>
    <scope>IDENTIFICATION</scope>
</reference>
<accession>A0A452HU14</accession>
<proteinExistence type="predicted"/>
<reference evidence="3" key="2">
    <citation type="submission" date="2025-08" db="UniProtKB">
        <authorList>
            <consortium name="Ensembl"/>
        </authorList>
    </citation>
    <scope>IDENTIFICATION</scope>
</reference>
<feature type="domain" description="Myb/SANT-like DNA-binding" evidence="2">
    <location>
        <begin position="6"/>
        <end position="71"/>
    </location>
</feature>
<protein>
    <recommendedName>
        <fullName evidence="2">Myb/SANT-like DNA-binding domain-containing protein</fullName>
    </recommendedName>
</protein>
<dbReference type="InterPro" id="IPR044822">
    <property type="entry name" value="Myb_DNA-bind_4"/>
</dbReference>
<feature type="region of interest" description="Disordered" evidence="1">
    <location>
        <begin position="95"/>
        <end position="148"/>
    </location>
</feature>
<evidence type="ECO:0000256" key="1">
    <source>
        <dbReference type="SAM" id="MobiDB-lite"/>
    </source>
</evidence>
<evidence type="ECO:0000259" key="2">
    <source>
        <dbReference type="Pfam" id="PF13837"/>
    </source>
</evidence>
<dbReference type="PANTHER" id="PTHR47595">
    <property type="entry name" value="HEAT SHOCK 70 KDA PROTEIN 14"/>
    <property type="match status" value="1"/>
</dbReference>
<sequence length="162" mass="17641">MLAELRSCKRSAKTFENVSKGMKDRGYNRDSWQCHMKIKELRQAYQKSGKANGCSGSQPQTCHFYDELHAILGGAATSTPTLCFDSISGVGYNTEAGFGDEEDSSQQGSRETGFPNSQNVFLTLDLEPVAPNPPKAASQTRQVEKGPLVNITQGLKASVFND</sequence>
<organism evidence="3 4">
    <name type="scientific">Gopherus agassizii</name>
    <name type="common">Agassiz's desert tortoise</name>
    <dbReference type="NCBI Taxonomy" id="38772"/>
    <lineage>
        <taxon>Eukaryota</taxon>
        <taxon>Metazoa</taxon>
        <taxon>Chordata</taxon>
        <taxon>Craniata</taxon>
        <taxon>Vertebrata</taxon>
        <taxon>Euteleostomi</taxon>
        <taxon>Archelosauria</taxon>
        <taxon>Testudinata</taxon>
        <taxon>Testudines</taxon>
        <taxon>Cryptodira</taxon>
        <taxon>Durocryptodira</taxon>
        <taxon>Testudinoidea</taxon>
        <taxon>Testudinidae</taxon>
        <taxon>Gopherus</taxon>
    </lineage>
</organism>
<keyword evidence="4" id="KW-1185">Reference proteome</keyword>
<feature type="compositionally biased region" description="Polar residues" evidence="1">
    <location>
        <begin position="105"/>
        <end position="121"/>
    </location>
</feature>
<dbReference type="Proteomes" id="UP000291020">
    <property type="component" value="Unassembled WGS sequence"/>
</dbReference>
<name>A0A452HU14_9SAUR</name>
<dbReference type="STRING" id="38772.ENSGAGP00000018619"/>
<dbReference type="AlphaFoldDB" id="A0A452HU14"/>
<dbReference type="Pfam" id="PF13837">
    <property type="entry name" value="Myb_DNA-bind_4"/>
    <property type="match status" value="1"/>
</dbReference>
<dbReference type="Gene3D" id="1.10.10.60">
    <property type="entry name" value="Homeodomain-like"/>
    <property type="match status" value="1"/>
</dbReference>